<dbReference type="PROSITE" id="PS50054">
    <property type="entry name" value="TYR_PHOSPHATASE_DUAL"/>
    <property type="match status" value="1"/>
</dbReference>
<dbReference type="PROSITE" id="PS50056">
    <property type="entry name" value="TYR_PHOSPHATASE_2"/>
    <property type="match status" value="1"/>
</dbReference>
<dbReference type="Pfam" id="PF00782">
    <property type="entry name" value="DSPc"/>
    <property type="match status" value="1"/>
</dbReference>
<organism evidence="6 7">
    <name type="scientific">Allacma fusca</name>
    <dbReference type="NCBI Taxonomy" id="39272"/>
    <lineage>
        <taxon>Eukaryota</taxon>
        <taxon>Metazoa</taxon>
        <taxon>Ecdysozoa</taxon>
        <taxon>Arthropoda</taxon>
        <taxon>Hexapoda</taxon>
        <taxon>Collembola</taxon>
        <taxon>Symphypleona</taxon>
        <taxon>Sminthuridae</taxon>
        <taxon>Allacma</taxon>
    </lineage>
</organism>
<evidence type="ECO:0008006" key="8">
    <source>
        <dbReference type="Google" id="ProtNLM"/>
    </source>
</evidence>
<dbReference type="InterPro" id="IPR020422">
    <property type="entry name" value="TYR_PHOSPHATASE_DUAL_dom"/>
</dbReference>
<accession>A0A8J2LTX8</accession>
<feature type="domain" description="Tyrosine specific protein phosphatases" evidence="5">
    <location>
        <begin position="113"/>
        <end position="170"/>
    </location>
</feature>
<dbReference type="AlphaFoldDB" id="A0A8J2LTX8"/>
<dbReference type="SMART" id="SM00195">
    <property type="entry name" value="DSPc"/>
    <property type="match status" value="1"/>
</dbReference>
<dbReference type="InterPro" id="IPR000387">
    <property type="entry name" value="Tyr_Pase_dom"/>
</dbReference>
<dbReference type="Proteomes" id="UP000708208">
    <property type="component" value="Unassembled WGS sequence"/>
</dbReference>
<dbReference type="GO" id="GO:0004721">
    <property type="term" value="F:phosphoprotein phosphatase activity"/>
    <property type="evidence" value="ECO:0007669"/>
    <property type="project" value="UniProtKB-KW"/>
</dbReference>
<comment type="similarity">
    <text evidence="1">Belongs to the protein-tyrosine phosphatase family. Non-receptor class dual specificity subfamily.</text>
</comment>
<evidence type="ECO:0000256" key="2">
    <source>
        <dbReference type="ARBA" id="ARBA00022801"/>
    </source>
</evidence>
<evidence type="ECO:0000259" key="4">
    <source>
        <dbReference type="PROSITE" id="PS50054"/>
    </source>
</evidence>
<evidence type="ECO:0000313" key="7">
    <source>
        <dbReference type="Proteomes" id="UP000708208"/>
    </source>
</evidence>
<dbReference type="OrthoDB" id="285418at2759"/>
<feature type="domain" description="Tyrosine-protein phosphatase" evidence="4">
    <location>
        <begin position="52"/>
        <end position="192"/>
    </location>
</feature>
<keyword evidence="3" id="KW-0904">Protein phosphatase</keyword>
<name>A0A8J2LTX8_9HEXA</name>
<reference evidence="6" key="1">
    <citation type="submission" date="2021-06" db="EMBL/GenBank/DDBJ databases">
        <authorList>
            <person name="Hodson N. C."/>
            <person name="Mongue J. A."/>
            <person name="Jaron S. K."/>
        </authorList>
    </citation>
    <scope>NUCLEOTIDE SEQUENCE</scope>
</reference>
<dbReference type="PANTHER" id="PTHR45961:SF6">
    <property type="entry name" value="IP21249P"/>
    <property type="match status" value="1"/>
</dbReference>
<dbReference type="CDD" id="cd14514">
    <property type="entry name" value="DUSP14-like"/>
    <property type="match status" value="1"/>
</dbReference>
<comment type="caution">
    <text evidence="6">The sequence shown here is derived from an EMBL/GenBank/DDBJ whole genome shotgun (WGS) entry which is preliminary data.</text>
</comment>
<dbReference type="PROSITE" id="PS00383">
    <property type="entry name" value="TYR_PHOSPHATASE_1"/>
    <property type="match status" value="1"/>
</dbReference>
<evidence type="ECO:0000259" key="5">
    <source>
        <dbReference type="PROSITE" id="PS50056"/>
    </source>
</evidence>
<sequence>MTEIDMMNRRWQHSTFTPHCIGLGSGTRPRTNLVSSGHGMSVNGTGCDIMGQICEISDGLYLSGARAIKISKLRELGITCIVNVTIELPNLPIDNVEYVKISIDDSPFANLGYYFDRVADKIEDVRRRGGKCLVHCVAGVSRSASLCIAYLIKYKRMSLRKAYQHVKSRRHIIRPNPGFFRQLVEFEGRLLGSNSVTMVWNAAAGGHIPDLYEPEYNNTMSFLTKYGHGHPERSPASYSHRR</sequence>
<evidence type="ECO:0000313" key="6">
    <source>
        <dbReference type="EMBL" id="CAG7838195.1"/>
    </source>
</evidence>
<dbReference type="InterPro" id="IPR052103">
    <property type="entry name" value="Dual_spec_Phospatases"/>
</dbReference>
<dbReference type="InterPro" id="IPR016130">
    <property type="entry name" value="Tyr_Pase_AS"/>
</dbReference>
<keyword evidence="7" id="KW-1185">Reference proteome</keyword>
<dbReference type="EMBL" id="CAJVCH010571666">
    <property type="protein sequence ID" value="CAG7838195.1"/>
    <property type="molecule type" value="Genomic_DNA"/>
</dbReference>
<dbReference type="GO" id="GO:0005737">
    <property type="term" value="C:cytoplasm"/>
    <property type="evidence" value="ECO:0007669"/>
    <property type="project" value="TreeGrafter"/>
</dbReference>
<proteinExistence type="inferred from homology"/>
<protein>
    <recommendedName>
        <fullName evidence="8">Protein-tyrosine-phosphatase</fullName>
    </recommendedName>
</protein>
<evidence type="ECO:0000256" key="3">
    <source>
        <dbReference type="ARBA" id="ARBA00022912"/>
    </source>
</evidence>
<gene>
    <name evidence="6" type="ORF">AFUS01_LOCUS47188</name>
</gene>
<dbReference type="InterPro" id="IPR000340">
    <property type="entry name" value="Dual-sp_phosphatase_cat-dom"/>
</dbReference>
<evidence type="ECO:0000256" key="1">
    <source>
        <dbReference type="ARBA" id="ARBA00008601"/>
    </source>
</evidence>
<dbReference type="PANTHER" id="PTHR45961">
    <property type="entry name" value="IP21249P"/>
    <property type="match status" value="1"/>
</dbReference>
<keyword evidence="2" id="KW-0378">Hydrolase</keyword>